<dbReference type="NCBIfam" id="TIGR00254">
    <property type="entry name" value="GGDEF"/>
    <property type="match status" value="1"/>
</dbReference>
<evidence type="ECO:0000256" key="1">
    <source>
        <dbReference type="ARBA" id="ARBA00012528"/>
    </source>
</evidence>
<dbReference type="SMART" id="SM00267">
    <property type="entry name" value="GGDEF"/>
    <property type="match status" value="1"/>
</dbReference>
<keyword evidence="3" id="KW-0129">CBS domain</keyword>
<dbReference type="HOGENOM" id="CLU_000445_11_28_4"/>
<reference evidence="6 7" key="1">
    <citation type="journal article" date="2006" name="J. Bacteriol.">
        <title>The genome sequence of the obligately chemolithoautotrophic, facultatively anaerobic bacterium Thiobacillus denitrificans.</title>
        <authorList>
            <person name="Beller H.R."/>
            <person name="Chain P.S."/>
            <person name="Letain T.E."/>
            <person name="Chakicherla A."/>
            <person name="Larimer F.W."/>
            <person name="Richardson P.M."/>
            <person name="Coleman M.A."/>
            <person name="Wood A.P."/>
            <person name="Kelly D.P."/>
        </authorList>
    </citation>
    <scope>NUCLEOTIDE SEQUENCE [LARGE SCALE GENOMIC DNA]</scope>
    <source>
        <strain evidence="6 7">ATCC 25259</strain>
    </source>
</reference>
<dbReference type="Pfam" id="PF00571">
    <property type="entry name" value="CBS"/>
    <property type="match status" value="3"/>
</dbReference>
<name>Q3SHI0_THIDA</name>
<dbReference type="SUPFAM" id="SSF55073">
    <property type="entry name" value="Nucleotide cyclase"/>
    <property type="match status" value="1"/>
</dbReference>
<dbReference type="PANTHER" id="PTHR45138:SF9">
    <property type="entry name" value="DIGUANYLATE CYCLASE DGCM-RELATED"/>
    <property type="match status" value="1"/>
</dbReference>
<dbReference type="InterPro" id="IPR050469">
    <property type="entry name" value="Diguanylate_Cyclase"/>
</dbReference>
<evidence type="ECO:0000259" key="4">
    <source>
        <dbReference type="PROSITE" id="PS50887"/>
    </source>
</evidence>
<dbReference type="RefSeq" id="WP_011312465.1">
    <property type="nucleotide sequence ID" value="NC_007404.1"/>
</dbReference>
<dbReference type="InterPro" id="IPR029787">
    <property type="entry name" value="Nucleotide_cyclase"/>
</dbReference>
<dbReference type="CDD" id="cd01949">
    <property type="entry name" value="GGDEF"/>
    <property type="match status" value="1"/>
</dbReference>
<evidence type="ECO:0000256" key="2">
    <source>
        <dbReference type="ARBA" id="ARBA00034247"/>
    </source>
</evidence>
<dbReference type="InterPro" id="IPR046342">
    <property type="entry name" value="CBS_dom_sf"/>
</dbReference>
<dbReference type="Pfam" id="PF00990">
    <property type="entry name" value="GGDEF"/>
    <property type="match status" value="1"/>
</dbReference>
<dbReference type="InterPro" id="IPR000644">
    <property type="entry name" value="CBS_dom"/>
</dbReference>
<dbReference type="STRING" id="292415.Tbd_1953"/>
<dbReference type="AlphaFoldDB" id="Q3SHI0"/>
<comment type="catalytic activity">
    <reaction evidence="2">
        <text>2 GTP = 3',3'-c-di-GMP + 2 diphosphate</text>
        <dbReference type="Rhea" id="RHEA:24898"/>
        <dbReference type="ChEBI" id="CHEBI:33019"/>
        <dbReference type="ChEBI" id="CHEBI:37565"/>
        <dbReference type="ChEBI" id="CHEBI:58805"/>
        <dbReference type="EC" id="2.7.7.65"/>
    </reaction>
</comment>
<dbReference type="Proteomes" id="UP000008291">
    <property type="component" value="Chromosome"/>
</dbReference>
<dbReference type="Gene3D" id="3.30.70.270">
    <property type="match status" value="1"/>
</dbReference>
<dbReference type="InterPro" id="IPR000160">
    <property type="entry name" value="GGDEF_dom"/>
</dbReference>
<evidence type="ECO:0000256" key="3">
    <source>
        <dbReference type="PROSITE-ProRule" id="PRU00703"/>
    </source>
</evidence>
<dbReference type="FunFam" id="3.30.70.270:FF:000001">
    <property type="entry name" value="Diguanylate cyclase domain protein"/>
    <property type="match status" value="1"/>
</dbReference>
<dbReference type="EMBL" id="CP000116">
    <property type="protein sequence ID" value="AAZ97906.1"/>
    <property type="molecule type" value="Genomic_DNA"/>
</dbReference>
<feature type="domain" description="GGDEF" evidence="4">
    <location>
        <begin position="315"/>
        <end position="444"/>
    </location>
</feature>
<feature type="domain" description="CBS" evidence="5">
    <location>
        <begin position="200"/>
        <end position="258"/>
    </location>
</feature>
<dbReference type="eggNOG" id="COG3706">
    <property type="taxonomic scope" value="Bacteria"/>
</dbReference>
<sequence length="454" mass="49292">MFFPPIAELATTDIVSVSSEVSVSEALRQMAARNVRNIVVRRGEGRYGLLTAPDVVKLRFGEKGLGIAVGNVECAELPVIPQDYNILDMFDQLDGSQGYAAVVDGSGDLYGIVSNSDILGSLDPQLMLQRQCLGDLLKRHEIKTVHAATPLADVLVQLVQADDAVIVIDQEAEIGILTTQDAVRILQSDAPLADPVAAHMSAPLHTVGHGLTVSEAIATLHEKHFKRLVVRDSDSGRIIGLITQKDLIGVAYSRWADLMRHHALELQEVIDILERKAARLERMATTDALTGIANRARFEELLQLEQQHCLRVPGQPFSVILFDIDRFKQINDTWGHGQGDDVLKTIAREVQGLLRTADTLARWGGEEFAVLLPRTDLDAARVVADKICGALGQVPLERVGTVTASFGVATIESGEPGAALLARADGALYEAKRRGRNQVVQARATDERVADPGR</sequence>
<protein>
    <recommendedName>
        <fullName evidence="1">diguanylate cyclase</fullName>
        <ecNumber evidence="1">2.7.7.65</ecNumber>
    </recommendedName>
</protein>
<accession>Q3SHI0</accession>
<evidence type="ECO:0000313" key="7">
    <source>
        <dbReference type="Proteomes" id="UP000008291"/>
    </source>
</evidence>
<dbReference type="PANTHER" id="PTHR45138">
    <property type="entry name" value="REGULATORY COMPONENTS OF SENSORY TRANSDUCTION SYSTEM"/>
    <property type="match status" value="1"/>
</dbReference>
<dbReference type="Gene3D" id="3.10.580.10">
    <property type="entry name" value="CBS-domain"/>
    <property type="match status" value="2"/>
</dbReference>
<dbReference type="InterPro" id="IPR043128">
    <property type="entry name" value="Rev_trsase/Diguanyl_cyclase"/>
</dbReference>
<dbReference type="OrthoDB" id="8554767at2"/>
<dbReference type="PROSITE" id="PS51371">
    <property type="entry name" value="CBS"/>
    <property type="match status" value="1"/>
</dbReference>
<dbReference type="GO" id="GO:0052621">
    <property type="term" value="F:diguanylate cyclase activity"/>
    <property type="evidence" value="ECO:0007669"/>
    <property type="project" value="UniProtKB-EC"/>
</dbReference>
<organism evidence="6 7">
    <name type="scientific">Thiobacillus denitrificans (strain ATCC 25259 / T1)</name>
    <dbReference type="NCBI Taxonomy" id="292415"/>
    <lineage>
        <taxon>Bacteria</taxon>
        <taxon>Pseudomonadati</taxon>
        <taxon>Pseudomonadota</taxon>
        <taxon>Betaproteobacteria</taxon>
        <taxon>Nitrosomonadales</taxon>
        <taxon>Thiobacillaceae</taxon>
        <taxon>Thiobacillus</taxon>
    </lineage>
</organism>
<proteinExistence type="predicted"/>
<evidence type="ECO:0000313" key="6">
    <source>
        <dbReference type="EMBL" id="AAZ97906.1"/>
    </source>
</evidence>
<dbReference type="PROSITE" id="PS50887">
    <property type="entry name" value="GGDEF"/>
    <property type="match status" value="1"/>
</dbReference>
<gene>
    <name evidence="6" type="ordered locus">Tbd_1953</name>
</gene>
<evidence type="ECO:0000259" key="5">
    <source>
        <dbReference type="PROSITE" id="PS51371"/>
    </source>
</evidence>
<dbReference type="SMART" id="SM00116">
    <property type="entry name" value="CBS"/>
    <property type="match status" value="4"/>
</dbReference>
<keyword evidence="7" id="KW-1185">Reference proteome</keyword>
<dbReference type="KEGG" id="tbd:Tbd_1953"/>
<dbReference type="EC" id="2.7.7.65" evidence="1"/>
<dbReference type="SUPFAM" id="SSF54631">
    <property type="entry name" value="CBS-domain pair"/>
    <property type="match status" value="2"/>
</dbReference>
<dbReference type="eggNOG" id="COG0517">
    <property type="taxonomic scope" value="Bacteria"/>
</dbReference>